<proteinExistence type="predicted"/>
<reference evidence="3" key="1">
    <citation type="journal article" date="2019" name="Int. J. Syst. Evol. Microbiol.">
        <title>The Global Catalogue of Microorganisms (GCM) 10K type strain sequencing project: providing services to taxonomists for standard genome sequencing and annotation.</title>
        <authorList>
            <consortium name="The Broad Institute Genomics Platform"/>
            <consortium name="The Broad Institute Genome Sequencing Center for Infectious Disease"/>
            <person name="Wu L."/>
            <person name="Ma J."/>
        </authorList>
    </citation>
    <scope>NUCLEOTIDE SEQUENCE [LARGE SCALE GENOMIC DNA]</scope>
    <source>
        <strain evidence="3">JCM 17494</strain>
    </source>
</reference>
<sequence length="138" mass="14595">MPAVRRGRTAPDTAAGRSFEGSVTRVAGTSVKQSALPPPAVPKAAIMVQHNELDQAICDALVLIRLTSGADLALQAEQARRCLSTAVMDAPDAPRRVLEHIAAADEHLELGEVMEARALLTAARRFLPGRRAVVAARA</sequence>
<evidence type="ECO:0000313" key="3">
    <source>
        <dbReference type="Proteomes" id="UP001500711"/>
    </source>
</evidence>
<evidence type="ECO:0000313" key="2">
    <source>
        <dbReference type="EMBL" id="GAA3623724.1"/>
    </source>
</evidence>
<evidence type="ECO:0000256" key="1">
    <source>
        <dbReference type="SAM" id="MobiDB-lite"/>
    </source>
</evidence>
<keyword evidence="3" id="KW-1185">Reference proteome</keyword>
<comment type="caution">
    <text evidence="2">The sequence shown here is derived from an EMBL/GenBank/DDBJ whole genome shotgun (WGS) entry which is preliminary data.</text>
</comment>
<gene>
    <name evidence="2" type="ORF">GCM10022267_07300</name>
</gene>
<dbReference type="EMBL" id="BAABBE010000002">
    <property type="protein sequence ID" value="GAA3623724.1"/>
    <property type="molecule type" value="Genomic_DNA"/>
</dbReference>
<name>A0ABP7A2K5_9PSEU</name>
<organism evidence="2 3">
    <name type="scientific">Lentzea roselyniae</name>
    <dbReference type="NCBI Taxonomy" id="531940"/>
    <lineage>
        <taxon>Bacteria</taxon>
        <taxon>Bacillati</taxon>
        <taxon>Actinomycetota</taxon>
        <taxon>Actinomycetes</taxon>
        <taxon>Pseudonocardiales</taxon>
        <taxon>Pseudonocardiaceae</taxon>
        <taxon>Lentzea</taxon>
    </lineage>
</organism>
<feature type="region of interest" description="Disordered" evidence="1">
    <location>
        <begin position="1"/>
        <end position="23"/>
    </location>
</feature>
<accession>A0ABP7A2K5</accession>
<protein>
    <submittedName>
        <fullName evidence="2">Uncharacterized protein</fullName>
    </submittedName>
</protein>
<dbReference type="Proteomes" id="UP001500711">
    <property type="component" value="Unassembled WGS sequence"/>
</dbReference>